<dbReference type="RefSeq" id="WP_088619849.1">
    <property type="nucleotide sequence ID" value="NZ_CP022129.1"/>
</dbReference>
<evidence type="ECO:0000313" key="6">
    <source>
        <dbReference type="EMBL" id="ASF46977.1"/>
    </source>
</evidence>
<keyword evidence="3" id="KW-0349">Heme</keyword>
<keyword evidence="7" id="KW-1185">Reference proteome</keyword>
<dbReference type="Pfam" id="PF06934">
    <property type="entry name" value="CTI"/>
    <property type="match status" value="1"/>
</dbReference>
<dbReference type="OrthoDB" id="9809746at2"/>
<evidence type="ECO:0000259" key="5">
    <source>
        <dbReference type="PROSITE" id="PS51007"/>
    </source>
</evidence>
<protein>
    <submittedName>
        <fullName evidence="6">Isomerase</fullName>
    </submittedName>
</protein>
<organism evidence="6 7">
    <name type="scientific">Methylovulum psychrotolerans</name>
    <dbReference type="NCBI Taxonomy" id="1704499"/>
    <lineage>
        <taxon>Bacteria</taxon>
        <taxon>Pseudomonadati</taxon>
        <taxon>Pseudomonadota</taxon>
        <taxon>Gammaproteobacteria</taxon>
        <taxon>Methylococcales</taxon>
        <taxon>Methylococcaceae</taxon>
        <taxon>Methylovulum</taxon>
    </lineage>
</organism>
<evidence type="ECO:0000256" key="3">
    <source>
        <dbReference type="PROSITE-ProRule" id="PRU00433"/>
    </source>
</evidence>
<proteinExistence type="predicted"/>
<dbReference type="GO" id="GO:0016853">
    <property type="term" value="F:isomerase activity"/>
    <property type="evidence" value="ECO:0007669"/>
    <property type="project" value="UniProtKB-KW"/>
</dbReference>
<name>A0A1Z4C0B7_9GAMM</name>
<gene>
    <name evidence="6" type="ORF">CEK71_13345</name>
</gene>
<evidence type="ECO:0000256" key="1">
    <source>
        <dbReference type="ARBA" id="ARBA00022723"/>
    </source>
</evidence>
<feature type="region of interest" description="Disordered" evidence="4">
    <location>
        <begin position="789"/>
        <end position="808"/>
    </location>
</feature>
<keyword evidence="1 3" id="KW-0479">Metal-binding</keyword>
<evidence type="ECO:0000313" key="7">
    <source>
        <dbReference type="Proteomes" id="UP000197019"/>
    </source>
</evidence>
<reference evidence="6 7" key="1">
    <citation type="submission" date="2017-06" db="EMBL/GenBank/DDBJ databases">
        <title>Genome Sequencing of the methanotroph Methylovulum psychrotolerants str. HV10-M2 isolated from a high-altitude environment.</title>
        <authorList>
            <person name="Mateos-Rivera A."/>
        </authorList>
    </citation>
    <scope>NUCLEOTIDE SEQUENCE [LARGE SCALE GENOMIC DNA]</scope>
    <source>
        <strain evidence="6 7">HV10_M2</strain>
    </source>
</reference>
<dbReference type="KEGG" id="mpsy:CEK71_13345"/>
<dbReference type="GO" id="GO:0046872">
    <property type="term" value="F:metal ion binding"/>
    <property type="evidence" value="ECO:0007669"/>
    <property type="project" value="UniProtKB-KW"/>
</dbReference>
<dbReference type="AlphaFoldDB" id="A0A1Z4C0B7"/>
<accession>A0A1Z4C0B7</accession>
<evidence type="ECO:0000256" key="4">
    <source>
        <dbReference type="SAM" id="MobiDB-lite"/>
    </source>
</evidence>
<feature type="domain" description="Cytochrome c" evidence="5">
    <location>
        <begin position="32"/>
        <end position="212"/>
    </location>
</feature>
<dbReference type="InterPro" id="IPR009056">
    <property type="entry name" value="Cyt_c-like_dom"/>
</dbReference>
<dbReference type="GO" id="GO:0020037">
    <property type="term" value="F:heme binding"/>
    <property type="evidence" value="ECO:0007669"/>
    <property type="project" value="InterPro"/>
</dbReference>
<evidence type="ECO:0000256" key="2">
    <source>
        <dbReference type="ARBA" id="ARBA00023004"/>
    </source>
</evidence>
<dbReference type="PROSITE" id="PS51007">
    <property type="entry name" value="CYTC"/>
    <property type="match status" value="1"/>
</dbReference>
<dbReference type="Proteomes" id="UP000197019">
    <property type="component" value="Chromosome"/>
</dbReference>
<dbReference type="EMBL" id="CP022129">
    <property type="protein sequence ID" value="ASF46977.1"/>
    <property type="molecule type" value="Genomic_DNA"/>
</dbReference>
<keyword evidence="2 3" id="KW-0408">Iron</keyword>
<dbReference type="InterPro" id="IPR010706">
    <property type="entry name" value="Fatty_acid_cis-trans_isomerase"/>
</dbReference>
<dbReference type="GO" id="GO:0009055">
    <property type="term" value="F:electron transfer activity"/>
    <property type="evidence" value="ECO:0007669"/>
    <property type="project" value="InterPro"/>
</dbReference>
<keyword evidence="6" id="KW-0413">Isomerase</keyword>
<sequence length="808" mass="89988">MRKLQFSSLLLLALAATGIAYYKGISLSSLMADKDAGKATFIPINSKHKPGRLNYASVQPLLESRCASCHAGFDAPCQLQLTSYEGLQRGASKQPLYETRLHAIPPSRLFIDGKSTEDWRKQGFFAVLNEKANFPELNLNNSLMAKLLVLKRNPPLPDNGNALDPDHSDDCPTLAEFADFQHTQPFAGMPYTLPNLNPSEQETLLNWLQDGAKNSLPPVLSEPALAEIGKWEQFLNDTTPAMQLTARYLYEHLFTGHLHIKDQAANEFYRLVRAKTPPGQAIEELDNLHPFTAPAIGQFYYRLRPVTETLADKTHAVYELSDGKMARLKELFLSPATTVAQPPDYATSPYAQPFSSFKDLPVAARYQFLLDDAHYFLSTMLKSPALNSQEGANGFRDQVWIAFWQPRTELNAQTNQFLSANAPFLRLPTASGESGGFAEWFELKSLQQQYLANKATFTETVLLNNQAIDLKQLWDGGGSNDNALLTLFRHNDNASVVKGLQGKTPDTAWVIDYPLFERLYYLLVADFNLYGDSAHHLNTRLTLGLLRSEAENNFLHFLPKAVRPTVHASWYPALGNRWLGVFSTPDFANQSESAVSYQSQDYPHELLGKLPKIVAPLPIAAANPPALPAPCPQEPCTQASVPEPIVAVPVPTPLPDPQFDGFIAQLNALKGSEITALPEVSFLRITTATPDQDPVYTLIRNRYLSHVGVMFDDGQGWQADKDTLTVLPGLVGSYPNQFFKVASEQLPDFANQLKQAQTDTAMAQFYNKYGVARNDPQFWASYDGFNQKHRDGRPENGGIFDLSRYGRR</sequence>